<dbReference type="AlphaFoldDB" id="A0A354M0P1"/>
<dbReference type="RefSeq" id="WP_022390089.1">
    <property type="nucleotide sequence ID" value="NZ_CAUCAX010000007.1"/>
</dbReference>
<name>A0A354M0P1_9BACT</name>
<dbReference type="PROSITE" id="PS51257">
    <property type="entry name" value="PROKAR_LIPOPROTEIN"/>
    <property type="match status" value="1"/>
</dbReference>
<gene>
    <name evidence="2" type="ORF">DDY73_03670</name>
</gene>
<organism evidence="2 3">
    <name type="scientific">Coprobacter fastidiosus</name>
    <dbReference type="NCBI Taxonomy" id="1099853"/>
    <lineage>
        <taxon>Bacteria</taxon>
        <taxon>Pseudomonadati</taxon>
        <taxon>Bacteroidota</taxon>
        <taxon>Bacteroidia</taxon>
        <taxon>Bacteroidales</taxon>
        <taxon>Barnesiellaceae</taxon>
        <taxon>Coprobacter</taxon>
    </lineage>
</organism>
<accession>A0A354M0P1</accession>
<evidence type="ECO:0000259" key="1">
    <source>
        <dbReference type="Pfam" id="PF14322"/>
    </source>
</evidence>
<dbReference type="Proteomes" id="UP000262954">
    <property type="component" value="Unassembled WGS sequence"/>
</dbReference>
<feature type="domain" description="SusD-like N-terminal" evidence="1">
    <location>
        <begin position="76"/>
        <end position="208"/>
    </location>
</feature>
<dbReference type="Pfam" id="PF14322">
    <property type="entry name" value="SusD-like_3"/>
    <property type="match status" value="1"/>
</dbReference>
<proteinExistence type="predicted"/>
<dbReference type="SUPFAM" id="SSF48452">
    <property type="entry name" value="TPR-like"/>
    <property type="match status" value="1"/>
</dbReference>
<dbReference type="InterPro" id="IPR011990">
    <property type="entry name" value="TPR-like_helical_dom_sf"/>
</dbReference>
<comment type="caution">
    <text evidence="2">The sequence shown here is derived from an EMBL/GenBank/DDBJ whole genome shotgun (WGS) entry which is preliminary data.</text>
</comment>
<sequence length="482" mass="54700">MKQYVIIITLISTLLGGSSCKEWLKVDSEDRIMEDALFQSESGFFTALNGVYVHLLNTNLYGRTLTAGTFDILAQYYDTTKPLNSHTYRSLANFELQAKKDAVADTWKEAYFLIANINTILEHCENDRSVLSESNYELIKGECLALRAMLHFEMFRIFGPIYSYEPGKVCIPYSDDTEKNVKPLLSAIDVVDKILTDLNQAENLLLNVDPVITKGPQSSAEGNNRLRYRNLRLNYFAVQALTARVYLYAGNTTEAGRYARKVISGASKFFPFATREQVNGQAATGTVNREAEDRIFSSEVLFGAYNTQRSTDIYDKLFSNKLELKNLLTMTENGVKALYDDEGDLRTCHFQALRDIEANDGRFFVKYGFVTDGDLGYASIIPILRISEMYLIVAECEKSLTWVNDLRSARKAAQVSSGGSLDGSIEDEYVREFIGEGQLFWYYKRKGITEIPRLYNRSAGDMKIELSNYQFDLPDKELAERE</sequence>
<dbReference type="Gene3D" id="1.25.40.390">
    <property type="match status" value="1"/>
</dbReference>
<reference evidence="2 3" key="1">
    <citation type="journal article" date="2018" name="Nat. Biotechnol.">
        <title>A standardized bacterial taxonomy based on genome phylogeny substantially revises the tree of life.</title>
        <authorList>
            <person name="Parks D.H."/>
            <person name="Chuvochina M."/>
            <person name="Waite D.W."/>
            <person name="Rinke C."/>
            <person name="Skarshewski A."/>
            <person name="Chaumeil P.A."/>
            <person name="Hugenholtz P."/>
        </authorList>
    </citation>
    <scope>NUCLEOTIDE SEQUENCE [LARGE SCALE GENOMIC DNA]</scope>
    <source>
        <strain evidence="2">UBA11482</strain>
    </source>
</reference>
<evidence type="ECO:0000313" key="2">
    <source>
        <dbReference type="EMBL" id="HBJ08080.1"/>
    </source>
</evidence>
<evidence type="ECO:0000313" key="3">
    <source>
        <dbReference type="Proteomes" id="UP000262954"/>
    </source>
</evidence>
<dbReference type="InterPro" id="IPR033985">
    <property type="entry name" value="SusD-like_N"/>
</dbReference>
<dbReference type="EMBL" id="DNWC01000051">
    <property type="protein sequence ID" value="HBJ08080.1"/>
    <property type="molecule type" value="Genomic_DNA"/>
</dbReference>
<protein>
    <submittedName>
        <fullName evidence="2">RagB/SusD family nutrient uptake outer membrane protein</fullName>
    </submittedName>
</protein>